<keyword evidence="3" id="KW-0970">Cilium biogenesis/degradation</keyword>
<dbReference type="Proteomes" id="UP000187209">
    <property type="component" value="Unassembled WGS sequence"/>
</dbReference>
<evidence type="ECO:0000256" key="1">
    <source>
        <dbReference type="ARBA" id="ARBA00004120"/>
    </source>
</evidence>
<accession>A0A1R2BFM2</accession>
<comment type="subcellular location">
    <subcellularLocation>
        <location evidence="1">Cytoplasm</location>
        <location evidence="1">Cytoskeleton</location>
        <location evidence="1">Cilium basal body</location>
    </subcellularLocation>
</comment>
<dbReference type="PROSITE" id="PS51381">
    <property type="entry name" value="C2_B9"/>
    <property type="match status" value="1"/>
</dbReference>
<keyword evidence="2" id="KW-0963">Cytoplasm</keyword>
<dbReference type="PANTHER" id="PTHR12968">
    <property type="entry name" value="B9 DOMAIN-CONTAINING"/>
    <property type="match status" value="1"/>
</dbReference>
<evidence type="ECO:0000256" key="7">
    <source>
        <dbReference type="ARBA" id="ARBA00039274"/>
    </source>
</evidence>
<organism evidence="8 9">
    <name type="scientific">Stentor coeruleus</name>
    <dbReference type="NCBI Taxonomy" id="5963"/>
    <lineage>
        <taxon>Eukaryota</taxon>
        <taxon>Sar</taxon>
        <taxon>Alveolata</taxon>
        <taxon>Ciliophora</taxon>
        <taxon>Postciliodesmatophora</taxon>
        <taxon>Heterotrichea</taxon>
        <taxon>Heterotrichida</taxon>
        <taxon>Stentoridae</taxon>
        <taxon>Stentor</taxon>
    </lineage>
</organism>
<protein>
    <recommendedName>
        <fullName evidence="7">B9 domain-containing protein 1</fullName>
    </recommendedName>
</protein>
<dbReference type="PANTHER" id="PTHR12968:SF1">
    <property type="entry name" value="B9 DOMAIN-CONTAINING PROTEIN 1"/>
    <property type="match status" value="1"/>
</dbReference>
<evidence type="ECO:0000313" key="9">
    <source>
        <dbReference type="Proteomes" id="UP000187209"/>
    </source>
</evidence>
<proteinExistence type="inferred from homology"/>
<evidence type="ECO:0000256" key="3">
    <source>
        <dbReference type="ARBA" id="ARBA00022794"/>
    </source>
</evidence>
<dbReference type="GO" id="GO:0060271">
    <property type="term" value="P:cilium assembly"/>
    <property type="evidence" value="ECO:0007669"/>
    <property type="project" value="TreeGrafter"/>
</dbReference>
<name>A0A1R2BFM2_9CILI</name>
<keyword evidence="5" id="KW-0966">Cell projection</keyword>
<sequence length="246" mass="27949">MDPNKPNVVLYPRDDRIDYKGPKPSDSFYDSNLRPTVPGQELFDEYKVDHVPILQGSLEDSSYFYIYISGQIEYSSFIDSDCLMIKYKFIAGKEWERIYGEPSGCSQLSYKSRSSSPKIIWNFPFNIAYRSTCPRGWPQITMFLVGPDFLGREVVKGYTTMHVPLQPGRHERSAKTFTPKSSSILVQFLGVLKGKLPELVDPSRTLAEPYGREVIRADSGGAVNIVFNVAEKNLESFGYTIKKNIL</sequence>
<evidence type="ECO:0000256" key="5">
    <source>
        <dbReference type="ARBA" id="ARBA00023273"/>
    </source>
</evidence>
<comment type="caution">
    <text evidence="8">The sequence shown here is derived from an EMBL/GenBank/DDBJ whole genome shotgun (WGS) entry which is preliminary data.</text>
</comment>
<dbReference type="GO" id="GO:0036038">
    <property type="term" value="C:MKS complex"/>
    <property type="evidence" value="ECO:0007669"/>
    <property type="project" value="TreeGrafter"/>
</dbReference>
<dbReference type="OrthoDB" id="431939at2759"/>
<reference evidence="8 9" key="1">
    <citation type="submission" date="2016-11" db="EMBL/GenBank/DDBJ databases">
        <title>The macronuclear genome of Stentor coeruleus: a giant cell with tiny introns.</title>
        <authorList>
            <person name="Slabodnick M."/>
            <person name="Ruby J.G."/>
            <person name="Reiff S.B."/>
            <person name="Swart E.C."/>
            <person name="Gosai S."/>
            <person name="Prabakaran S."/>
            <person name="Witkowska E."/>
            <person name="Larue G.E."/>
            <person name="Fisher S."/>
            <person name="Freeman R.M."/>
            <person name="Gunawardena J."/>
            <person name="Chu W."/>
            <person name="Stover N.A."/>
            <person name="Gregory B.D."/>
            <person name="Nowacki M."/>
            <person name="Derisi J."/>
            <person name="Roy S.W."/>
            <person name="Marshall W.F."/>
            <person name="Sood P."/>
        </authorList>
    </citation>
    <scope>NUCLEOTIDE SEQUENCE [LARGE SCALE GENOMIC DNA]</scope>
    <source>
        <strain evidence="8">WM001</strain>
    </source>
</reference>
<dbReference type="Pfam" id="PF07162">
    <property type="entry name" value="B9-C2"/>
    <property type="match status" value="1"/>
</dbReference>
<dbReference type="InterPro" id="IPR010796">
    <property type="entry name" value="C2_B9-type_dom"/>
</dbReference>
<evidence type="ECO:0000313" key="8">
    <source>
        <dbReference type="EMBL" id="OMJ75551.1"/>
    </source>
</evidence>
<dbReference type="AlphaFoldDB" id="A0A1R2BFM2"/>
<keyword evidence="9" id="KW-1185">Reference proteome</keyword>
<comment type="similarity">
    <text evidence="6">Belongs to the B9D family.</text>
</comment>
<evidence type="ECO:0000256" key="6">
    <source>
        <dbReference type="ARBA" id="ARBA00038411"/>
    </source>
</evidence>
<gene>
    <name evidence="8" type="ORF">SteCoe_25285</name>
</gene>
<keyword evidence="4" id="KW-0206">Cytoskeleton</keyword>
<evidence type="ECO:0000256" key="2">
    <source>
        <dbReference type="ARBA" id="ARBA00022490"/>
    </source>
</evidence>
<evidence type="ECO:0000256" key="4">
    <source>
        <dbReference type="ARBA" id="ARBA00023212"/>
    </source>
</evidence>
<dbReference type="EMBL" id="MPUH01000684">
    <property type="protein sequence ID" value="OMJ75551.1"/>
    <property type="molecule type" value="Genomic_DNA"/>
</dbReference>